<feature type="region of interest" description="Disordered" evidence="1">
    <location>
        <begin position="49"/>
        <end position="105"/>
    </location>
</feature>
<evidence type="ECO:0000256" key="1">
    <source>
        <dbReference type="SAM" id="MobiDB-lite"/>
    </source>
</evidence>
<gene>
    <name evidence="3" type="ORF">GRI58_13240</name>
</gene>
<name>A0A845AKT1_9SPHN</name>
<keyword evidence="2" id="KW-1133">Transmembrane helix</keyword>
<dbReference type="AlphaFoldDB" id="A0A845AKT1"/>
<evidence type="ECO:0000256" key="2">
    <source>
        <dbReference type="SAM" id="Phobius"/>
    </source>
</evidence>
<accession>A0A845AKT1</accession>
<protein>
    <submittedName>
        <fullName evidence="3">Uncharacterized protein</fullName>
    </submittedName>
</protein>
<feature type="compositionally biased region" description="Polar residues" evidence="1">
    <location>
        <begin position="79"/>
        <end position="91"/>
    </location>
</feature>
<keyword evidence="2" id="KW-0812">Transmembrane</keyword>
<comment type="caution">
    <text evidence="3">The sequence shown here is derived from an EMBL/GenBank/DDBJ whole genome shotgun (WGS) entry which is preliminary data.</text>
</comment>
<sequence>MHTEGETTHVNETEASGGSKEGVVRWVLGIGLLLAIVLLSIIWISGSASKNGAVGDESVSDKMQVEQSENEAADVLITPTPSSGDQVTHQDGLTVMKNDATPDGQ</sequence>
<proteinExistence type="predicted"/>
<evidence type="ECO:0000313" key="4">
    <source>
        <dbReference type="Proteomes" id="UP000439780"/>
    </source>
</evidence>
<organism evidence="3 4">
    <name type="scientific">Qipengyuania algicida</name>
    <dbReference type="NCBI Taxonomy" id="1836209"/>
    <lineage>
        <taxon>Bacteria</taxon>
        <taxon>Pseudomonadati</taxon>
        <taxon>Pseudomonadota</taxon>
        <taxon>Alphaproteobacteria</taxon>
        <taxon>Sphingomonadales</taxon>
        <taxon>Erythrobacteraceae</taxon>
        <taxon>Qipengyuania</taxon>
    </lineage>
</organism>
<evidence type="ECO:0000313" key="3">
    <source>
        <dbReference type="EMBL" id="MXP29773.1"/>
    </source>
</evidence>
<keyword evidence="2" id="KW-0472">Membrane</keyword>
<dbReference type="Proteomes" id="UP000439780">
    <property type="component" value="Unassembled WGS sequence"/>
</dbReference>
<keyword evidence="4" id="KW-1185">Reference proteome</keyword>
<dbReference type="RefSeq" id="WP_202386974.1">
    <property type="nucleotide sequence ID" value="NZ_WTYA01000011.1"/>
</dbReference>
<reference evidence="3 4" key="1">
    <citation type="submission" date="2019-12" db="EMBL/GenBank/DDBJ databases">
        <title>Genomic-based taxomic classification of the family Erythrobacteraceae.</title>
        <authorList>
            <person name="Xu L."/>
        </authorList>
    </citation>
    <scope>NUCLEOTIDE SEQUENCE [LARGE SCALE GENOMIC DNA]</scope>
    <source>
        <strain evidence="3 4">KEMB 9005-328</strain>
    </source>
</reference>
<dbReference type="EMBL" id="WTYA01000011">
    <property type="protein sequence ID" value="MXP29773.1"/>
    <property type="molecule type" value="Genomic_DNA"/>
</dbReference>
<feature type="transmembrane region" description="Helical" evidence="2">
    <location>
        <begin position="23"/>
        <end position="44"/>
    </location>
</feature>